<dbReference type="Proteomes" id="UP000053110">
    <property type="component" value="Unassembled WGS sequence"/>
</dbReference>
<evidence type="ECO:0000313" key="3">
    <source>
        <dbReference type="Proteomes" id="UP000053110"/>
    </source>
</evidence>
<accession>A0A061HJE4</accession>
<dbReference type="AlphaFoldDB" id="A0A061HJE4"/>
<dbReference type="OrthoDB" id="10521425at2759"/>
<reference evidence="1" key="2">
    <citation type="submission" date="2013-01" db="EMBL/GenBank/DDBJ databases">
        <title>The wheat powdery mildew genome reveals unique evolution of an obligate biotroph.</title>
        <authorList>
            <person name="Oberhaensli S."/>
            <person name="Wicker T."/>
            <person name="Keller B."/>
        </authorList>
    </citation>
    <scope>NUCLEOTIDE SEQUENCE</scope>
    <source>
        <strain evidence="1">96224</strain>
    </source>
</reference>
<name>A0A061HJE4_BLUGR</name>
<organism evidence="2">
    <name type="scientific">Blumeria graminis f. sp. tritici 96224</name>
    <dbReference type="NCBI Taxonomy" id="1268274"/>
    <lineage>
        <taxon>Eukaryota</taxon>
        <taxon>Fungi</taxon>
        <taxon>Dikarya</taxon>
        <taxon>Ascomycota</taxon>
        <taxon>Pezizomycotina</taxon>
        <taxon>Leotiomycetes</taxon>
        <taxon>Erysiphales</taxon>
        <taxon>Erysiphaceae</taxon>
        <taxon>Blumeria</taxon>
    </lineage>
</organism>
<dbReference type="EMBL" id="UIGY01000171">
    <property type="protein sequence ID" value="SUZ12374.1"/>
    <property type="molecule type" value="Genomic_DNA"/>
</dbReference>
<dbReference type="EMBL" id="KE375143">
    <property type="protein sequence ID" value="EPQ62913.1"/>
    <property type="molecule type" value="Genomic_DNA"/>
</dbReference>
<gene>
    <name evidence="1" type="ORF">BGT96224_4575B</name>
    <name evidence="2" type="ORF">BGT96224V2_LOCUS5557</name>
</gene>
<reference evidence="3" key="1">
    <citation type="journal article" date="2013" name="Nat. Genet.">
        <title>The wheat powdery mildew genome shows the unique evolution of an obligate biotroph.</title>
        <authorList>
            <person name="Wicker T."/>
            <person name="Oberhaensli S."/>
            <person name="Parlange F."/>
            <person name="Buchmann J.P."/>
            <person name="Shatalina M."/>
            <person name="Roffler S."/>
            <person name="Ben-David R."/>
            <person name="Dolezel J."/>
            <person name="Simkova H."/>
            <person name="Schulze-Lefert P."/>
            <person name="Spanu P.D."/>
            <person name="Bruggmann R."/>
            <person name="Amselem J."/>
            <person name="Quesneville H."/>
            <person name="Ver Loren van Themaat E."/>
            <person name="Paape T."/>
            <person name="Shimizu K.K."/>
            <person name="Keller B."/>
        </authorList>
    </citation>
    <scope>NUCLEOTIDE SEQUENCE [LARGE SCALE GENOMIC DNA]</scope>
    <source>
        <strain evidence="3">96224</strain>
    </source>
</reference>
<protein>
    <submittedName>
        <fullName evidence="2">Bgt-4575-2</fullName>
    </submittedName>
</protein>
<proteinExistence type="predicted"/>
<reference evidence="2" key="3">
    <citation type="submission" date="2018-07" db="EMBL/GenBank/DDBJ databases">
        <authorList>
            <person name="Quirk P.G."/>
            <person name="Krulwich T.A."/>
        </authorList>
    </citation>
    <scope>NUCLEOTIDE SEQUENCE</scope>
    <source>
        <strain evidence="2">96224</strain>
    </source>
</reference>
<sequence length="59" mass="6926">MFSTLIIFEVTVWPGCRIPIFERAQRFSKLMAEDNLFLPKRCVRLKPAVEDEAARRITD</sequence>
<dbReference type="HOGENOM" id="CLU_2960419_0_0_1"/>
<evidence type="ECO:0000313" key="2">
    <source>
        <dbReference type="EMBL" id="SUZ12374.1"/>
    </source>
</evidence>
<evidence type="ECO:0000313" key="1">
    <source>
        <dbReference type="EMBL" id="EPQ62913.1"/>
    </source>
</evidence>